<organism evidence="15 16">
    <name type="scientific">Pseudolycoriella hygida</name>
    <dbReference type="NCBI Taxonomy" id="35572"/>
    <lineage>
        <taxon>Eukaryota</taxon>
        <taxon>Metazoa</taxon>
        <taxon>Ecdysozoa</taxon>
        <taxon>Arthropoda</taxon>
        <taxon>Hexapoda</taxon>
        <taxon>Insecta</taxon>
        <taxon>Pterygota</taxon>
        <taxon>Neoptera</taxon>
        <taxon>Endopterygota</taxon>
        <taxon>Diptera</taxon>
        <taxon>Nematocera</taxon>
        <taxon>Sciaroidea</taxon>
        <taxon>Sciaridae</taxon>
        <taxon>Pseudolycoriella</taxon>
    </lineage>
</organism>
<comment type="caution">
    <text evidence="15">The sequence shown here is derived from an EMBL/GenBank/DDBJ whole genome shotgun (WGS) entry which is preliminary data.</text>
</comment>
<sequence length="184" mass="21620">MLLPLLFVPLFLIFVIPLRFIYRLQRRKRRLLKYVGHLPSPRELPIVGSGLRFVWKNSEDVMKDTIDFMSSHKTPFYAWIGRYLLVVVDKPEDAFTILTSKNCMEKAATYKYFNRIGLLTAPVHIWKPQRKILNAAFNIHILQTFIPIFNEKVKYLSQNIDCFVDKGIFDILQLLHACTLDMIC</sequence>
<keyword evidence="11" id="KW-0408">Iron</keyword>
<dbReference type="InterPro" id="IPR050196">
    <property type="entry name" value="Cytochrome_P450_Monoox"/>
</dbReference>
<keyword evidence="7" id="KW-0479">Metal-binding</keyword>
<dbReference type="GO" id="GO:0016705">
    <property type="term" value="F:oxidoreductase activity, acting on paired donors, with incorporation or reduction of molecular oxygen"/>
    <property type="evidence" value="ECO:0007669"/>
    <property type="project" value="InterPro"/>
</dbReference>
<comment type="cofactor">
    <cofactor evidence="1">
        <name>heme</name>
        <dbReference type="ChEBI" id="CHEBI:30413"/>
    </cofactor>
</comment>
<accession>A0A9Q0S7F5</accession>
<gene>
    <name evidence="15" type="primary">Cyp4g1_0</name>
    <name evidence="15" type="ORF">Bhyg_03339</name>
</gene>
<keyword evidence="14" id="KW-0812">Transmembrane</keyword>
<evidence type="ECO:0000256" key="5">
    <source>
        <dbReference type="ARBA" id="ARBA00010617"/>
    </source>
</evidence>
<dbReference type="PANTHER" id="PTHR24291:SF189">
    <property type="entry name" value="CYTOCHROME P450 4C3-RELATED"/>
    <property type="match status" value="1"/>
</dbReference>
<comment type="similarity">
    <text evidence="5">Belongs to the cytochrome P450 family.</text>
</comment>
<dbReference type="PANTHER" id="PTHR24291">
    <property type="entry name" value="CYTOCHROME P450 FAMILY 4"/>
    <property type="match status" value="1"/>
</dbReference>
<dbReference type="Pfam" id="PF00067">
    <property type="entry name" value="p450"/>
    <property type="match status" value="1"/>
</dbReference>
<dbReference type="GO" id="GO:0005506">
    <property type="term" value="F:iron ion binding"/>
    <property type="evidence" value="ECO:0007669"/>
    <property type="project" value="InterPro"/>
</dbReference>
<dbReference type="GO" id="GO:0005789">
    <property type="term" value="C:endoplasmic reticulum membrane"/>
    <property type="evidence" value="ECO:0007669"/>
    <property type="project" value="UniProtKB-SubCell"/>
</dbReference>
<keyword evidence="10" id="KW-0560">Oxidoreductase</keyword>
<keyword evidence="6" id="KW-0349">Heme</keyword>
<feature type="transmembrane region" description="Helical" evidence="14">
    <location>
        <begin position="6"/>
        <end position="22"/>
    </location>
</feature>
<dbReference type="Proteomes" id="UP001151699">
    <property type="component" value="Chromosome A"/>
</dbReference>
<dbReference type="AlphaFoldDB" id="A0A9Q0S7F5"/>
<evidence type="ECO:0000256" key="2">
    <source>
        <dbReference type="ARBA" id="ARBA00003690"/>
    </source>
</evidence>
<dbReference type="OrthoDB" id="1470350at2759"/>
<evidence type="ECO:0000256" key="7">
    <source>
        <dbReference type="ARBA" id="ARBA00022723"/>
    </source>
</evidence>
<keyword evidence="16" id="KW-1185">Reference proteome</keyword>
<dbReference type="InterPro" id="IPR036396">
    <property type="entry name" value="Cyt_P450_sf"/>
</dbReference>
<evidence type="ECO:0000256" key="8">
    <source>
        <dbReference type="ARBA" id="ARBA00022824"/>
    </source>
</evidence>
<evidence type="ECO:0000256" key="12">
    <source>
        <dbReference type="ARBA" id="ARBA00023033"/>
    </source>
</evidence>
<feature type="non-terminal residue" evidence="15">
    <location>
        <position position="1"/>
    </location>
</feature>
<evidence type="ECO:0000313" key="15">
    <source>
        <dbReference type="EMBL" id="KAJ6648114.1"/>
    </source>
</evidence>
<proteinExistence type="inferred from homology"/>
<evidence type="ECO:0000256" key="14">
    <source>
        <dbReference type="SAM" id="Phobius"/>
    </source>
</evidence>
<comment type="subcellular location">
    <subcellularLocation>
        <location evidence="4">Endoplasmic reticulum membrane</location>
        <topology evidence="4">Peripheral membrane protein</topology>
    </subcellularLocation>
    <subcellularLocation>
        <location evidence="3">Microsome membrane</location>
        <topology evidence="3">Peripheral membrane protein</topology>
    </subcellularLocation>
</comment>
<dbReference type="InterPro" id="IPR001128">
    <property type="entry name" value="Cyt_P450"/>
</dbReference>
<dbReference type="GO" id="GO:0004497">
    <property type="term" value="F:monooxygenase activity"/>
    <property type="evidence" value="ECO:0007669"/>
    <property type="project" value="UniProtKB-KW"/>
</dbReference>
<keyword evidence="14" id="KW-1133">Transmembrane helix</keyword>
<dbReference type="EMBL" id="WJQU01000001">
    <property type="protein sequence ID" value="KAJ6648114.1"/>
    <property type="molecule type" value="Genomic_DNA"/>
</dbReference>
<evidence type="ECO:0000256" key="10">
    <source>
        <dbReference type="ARBA" id="ARBA00023002"/>
    </source>
</evidence>
<comment type="function">
    <text evidence="2">May be involved in the metabolism of insect hormones and in the breakdown of synthetic insecticides.</text>
</comment>
<evidence type="ECO:0000256" key="9">
    <source>
        <dbReference type="ARBA" id="ARBA00022848"/>
    </source>
</evidence>
<evidence type="ECO:0000256" key="4">
    <source>
        <dbReference type="ARBA" id="ARBA00004406"/>
    </source>
</evidence>
<keyword evidence="12" id="KW-0503">Monooxygenase</keyword>
<protein>
    <submittedName>
        <fullName evidence="15">Cytochrome P450 4g1</fullName>
    </submittedName>
</protein>
<reference evidence="15" key="1">
    <citation type="submission" date="2022-07" db="EMBL/GenBank/DDBJ databases">
        <authorList>
            <person name="Trinca V."/>
            <person name="Uliana J.V.C."/>
            <person name="Torres T.T."/>
            <person name="Ward R.J."/>
            <person name="Monesi N."/>
        </authorList>
    </citation>
    <scope>NUCLEOTIDE SEQUENCE</scope>
    <source>
        <strain evidence="15">HSMRA1968</strain>
        <tissue evidence="15">Whole embryos</tissue>
    </source>
</reference>
<dbReference type="Gene3D" id="1.10.630.10">
    <property type="entry name" value="Cytochrome P450"/>
    <property type="match status" value="1"/>
</dbReference>
<keyword evidence="9" id="KW-0492">Microsome</keyword>
<evidence type="ECO:0000256" key="11">
    <source>
        <dbReference type="ARBA" id="ARBA00023004"/>
    </source>
</evidence>
<name>A0A9Q0S7F5_9DIPT</name>
<evidence type="ECO:0000313" key="16">
    <source>
        <dbReference type="Proteomes" id="UP001151699"/>
    </source>
</evidence>
<dbReference type="GO" id="GO:0020037">
    <property type="term" value="F:heme binding"/>
    <property type="evidence" value="ECO:0007669"/>
    <property type="project" value="InterPro"/>
</dbReference>
<evidence type="ECO:0000256" key="13">
    <source>
        <dbReference type="ARBA" id="ARBA00023136"/>
    </source>
</evidence>
<keyword evidence="13 14" id="KW-0472">Membrane</keyword>
<dbReference type="SUPFAM" id="SSF48264">
    <property type="entry name" value="Cytochrome P450"/>
    <property type="match status" value="1"/>
</dbReference>
<evidence type="ECO:0000256" key="3">
    <source>
        <dbReference type="ARBA" id="ARBA00004174"/>
    </source>
</evidence>
<evidence type="ECO:0000256" key="6">
    <source>
        <dbReference type="ARBA" id="ARBA00022617"/>
    </source>
</evidence>
<evidence type="ECO:0000256" key="1">
    <source>
        <dbReference type="ARBA" id="ARBA00001971"/>
    </source>
</evidence>
<keyword evidence="8" id="KW-0256">Endoplasmic reticulum</keyword>